<accession>A0A5J4QR57</accession>
<dbReference type="AlphaFoldDB" id="A0A5J4QR57"/>
<organism evidence="1">
    <name type="scientific">termite gut metagenome</name>
    <dbReference type="NCBI Taxonomy" id="433724"/>
    <lineage>
        <taxon>unclassified sequences</taxon>
        <taxon>metagenomes</taxon>
        <taxon>organismal metagenomes</taxon>
    </lineage>
</organism>
<protein>
    <submittedName>
        <fullName evidence="1">Uncharacterized protein</fullName>
    </submittedName>
</protein>
<comment type="caution">
    <text evidence="1">The sequence shown here is derived from an EMBL/GenBank/DDBJ whole genome shotgun (WGS) entry which is preliminary data.</text>
</comment>
<sequence>MKTNEILTVEQIKDLQELGVTISPEAHVSLSEVIGLILSKGCSIKLELCDEGFFAESGYGWCISESVTGVVHALLCLLIKGDKINPEEVIF</sequence>
<proteinExistence type="predicted"/>
<dbReference type="EMBL" id="SNRY01002791">
    <property type="protein sequence ID" value="KAA6323494.1"/>
    <property type="molecule type" value="Genomic_DNA"/>
</dbReference>
<name>A0A5J4QR57_9ZZZZ</name>
<reference evidence="1" key="1">
    <citation type="submission" date="2019-03" db="EMBL/GenBank/DDBJ databases">
        <title>Single cell metagenomics reveals metabolic interactions within the superorganism composed of flagellate Streblomastix strix and complex community of Bacteroidetes bacteria on its surface.</title>
        <authorList>
            <person name="Treitli S.C."/>
            <person name="Kolisko M."/>
            <person name="Husnik F."/>
            <person name="Keeling P."/>
            <person name="Hampl V."/>
        </authorList>
    </citation>
    <scope>NUCLEOTIDE SEQUENCE</scope>
    <source>
        <strain evidence="1">STM</strain>
    </source>
</reference>
<gene>
    <name evidence="1" type="ORF">EZS27_027072</name>
</gene>
<evidence type="ECO:0000313" key="1">
    <source>
        <dbReference type="EMBL" id="KAA6323494.1"/>
    </source>
</evidence>